<evidence type="ECO:0000313" key="1">
    <source>
        <dbReference type="EMBL" id="CAG8798787.1"/>
    </source>
</evidence>
<organism evidence="1 2">
    <name type="scientific">Gigaspora margarita</name>
    <dbReference type="NCBI Taxonomy" id="4874"/>
    <lineage>
        <taxon>Eukaryota</taxon>
        <taxon>Fungi</taxon>
        <taxon>Fungi incertae sedis</taxon>
        <taxon>Mucoromycota</taxon>
        <taxon>Glomeromycotina</taxon>
        <taxon>Glomeromycetes</taxon>
        <taxon>Diversisporales</taxon>
        <taxon>Gigasporaceae</taxon>
        <taxon>Gigaspora</taxon>
    </lineage>
</organism>
<dbReference type="EMBL" id="CAJVQB010022105">
    <property type="protein sequence ID" value="CAG8798787.1"/>
    <property type="molecule type" value="Genomic_DNA"/>
</dbReference>
<protein>
    <submittedName>
        <fullName evidence="1">12174_t:CDS:1</fullName>
    </submittedName>
</protein>
<gene>
    <name evidence="1" type="ORF">GMARGA_LOCUS22670</name>
</gene>
<dbReference type="PANTHER" id="PTHR45786">
    <property type="entry name" value="DNA BINDING PROTEIN-LIKE"/>
    <property type="match status" value="1"/>
</dbReference>
<accession>A0ABN7VVE4</accession>
<comment type="caution">
    <text evidence="1">The sequence shown here is derived from an EMBL/GenBank/DDBJ whole genome shotgun (WGS) entry which is preliminary data.</text>
</comment>
<reference evidence="1 2" key="1">
    <citation type="submission" date="2021-06" db="EMBL/GenBank/DDBJ databases">
        <authorList>
            <person name="Kallberg Y."/>
            <person name="Tangrot J."/>
            <person name="Rosling A."/>
        </authorList>
    </citation>
    <scope>NUCLEOTIDE SEQUENCE [LARGE SCALE GENOMIC DNA]</scope>
    <source>
        <strain evidence="1 2">120-4 pot B 10/14</strain>
    </source>
</reference>
<dbReference type="Proteomes" id="UP000789901">
    <property type="component" value="Unassembled WGS sequence"/>
</dbReference>
<sequence length="124" mass="13988">MSTFCEHCQALCWPMESSTNCCHKGKVVLAPLGNAPESIIKLLTQDSLITEEPYLKHIRSFNFVFFFMLMGASIDPELANGTYSIYTYCLQGAVYHRIGSLLPDENCLPKFSQILYIMEALIPN</sequence>
<proteinExistence type="predicted"/>
<evidence type="ECO:0000313" key="2">
    <source>
        <dbReference type="Proteomes" id="UP000789901"/>
    </source>
</evidence>
<name>A0ABN7VVE4_GIGMA</name>
<dbReference type="PANTHER" id="PTHR45786:SF74">
    <property type="entry name" value="ATP-DEPENDENT DNA HELICASE"/>
    <property type="match status" value="1"/>
</dbReference>
<keyword evidence="2" id="KW-1185">Reference proteome</keyword>